<accession>A0A183U1Y1</accession>
<keyword evidence="2" id="KW-1185">Reference proteome</keyword>
<dbReference type="Proteomes" id="UP000050794">
    <property type="component" value="Unassembled WGS sequence"/>
</dbReference>
<gene>
    <name evidence="1" type="ORF">TCNE_LOCUS2501</name>
</gene>
<evidence type="ECO:0000313" key="1">
    <source>
        <dbReference type="EMBL" id="VDM28179.1"/>
    </source>
</evidence>
<protein>
    <submittedName>
        <fullName evidence="3">Bromo domain-containing protein</fullName>
    </submittedName>
</protein>
<proteinExistence type="predicted"/>
<reference evidence="1 2" key="2">
    <citation type="submission" date="2018-11" db="EMBL/GenBank/DDBJ databases">
        <authorList>
            <consortium name="Pathogen Informatics"/>
        </authorList>
    </citation>
    <scope>NUCLEOTIDE SEQUENCE [LARGE SCALE GENOMIC DNA]</scope>
</reference>
<dbReference type="AlphaFoldDB" id="A0A183U1Y1"/>
<reference evidence="3" key="1">
    <citation type="submission" date="2016-06" db="UniProtKB">
        <authorList>
            <consortium name="WormBaseParasite"/>
        </authorList>
    </citation>
    <scope>IDENTIFICATION</scope>
</reference>
<evidence type="ECO:0000313" key="3">
    <source>
        <dbReference type="WBParaSite" id="TCNE_0000250101-mRNA-1"/>
    </source>
</evidence>
<organism evidence="2 3">
    <name type="scientific">Toxocara canis</name>
    <name type="common">Canine roundworm</name>
    <dbReference type="NCBI Taxonomy" id="6265"/>
    <lineage>
        <taxon>Eukaryota</taxon>
        <taxon>Metazoa</taxon>
        <taxon>Ecdysozoa</taxon>
        <taxon>Nematoda</taxon>
        <taxon>Chromadorea</taxon>
        <taxon>Rhabditida</taxon>
        <taxon>Spirurina</taxon>
        <taxon>Ascaridomorpha</taxon>
        <taxon>Ascaridoidea</taxon>
        <taxon>Toxocaridae</taxon>
        <taxon>Toxocara</taxon>
    </lineage>
</organism>
<dbReference type="EMBL" id="UYWY01002553">
    <property type="protein sequence ID" value="VDM28179.1"/>
    <property type="molecule type" value="Genomic_DNA"/>
</dbReference>
<dbReference type="WBParaSite" id="TCNE_0000250101-mRNA-1">
    <property type="protein sequence ID" value="TCNE_0000250101-mRNA-1"/>
    <property type="gene ID" value="TCNE_0000250101"/>
</dbReference>
<evidence type="ECO:0000313" key="2">
    <source>
        <dbReference type="Proteomes" id="UP000050794"/>
    </source>
</evidence>
<name>A0A183U1Y1_TOXCA</name>
<sequence>MGAQKGTDGVNNGENKSNLLEKLMKKGKREHKYTRPSELSLDARALHDRLPDLDYMLANVLLFPMANR</sequence>